<dbReference type="KEGG" id="mbur:EQU24_03525"/>
<comment type="similarity">
    <text evidence="2 9">Belongs to the CN hydrolase family. Apolipoprotein N-acyltransferase subfamily.</text>
</comment>
<evidence type="ECO:0000313" key="12">
    <source>
        <dbReference type="Proteomes" id="UP000305881"/>
    </source>
</evidence>
<dbReference type="GO" id="GO:0016410">
    <property type="term" value="F:N-acyltransferase activity"/>
    <property type="evidence" value="ECO:0007669"/>
    <property type="project" value="UniProtKB-UniRule"/>
</dbReference>
<comment type="catalytic activity">
    <reaction evidence="9">
        <text>N-terminal S-1,2-diacyl-sn-glyceryl-L-cysteinyl-[lipoprotein] + a glycerophospholipid = N-acyl-S-1,2-diacyl-sn-glyceryl-L-cysteinyl-[lipoprotein] + a 2-acyl-sn-glycero-3-phospholipid + H(+)</text>
        <dbReference type="Rhea" id="RHEA:48228"/>
        <dbReference type="Rhea" id="RHEA-COMP:14681"/>
        <dbReference type="Rhea" id="RHEA-COMP:14684"/>
        <dbReference type="ChEBI" id="CHEBI:15378"/>
        <dbReference type="ChEBI" id="CHEBI:136912"/>
        <dbReference type="ChEBI" id="CHEBI:140656"/>
        <dbReference type="ChEBI" id="CHEBI:140657"/>
        <dbReference type="ChEBI" id="CHEBI:140660"/>
        <dbReference type="EC" id="2.3.1.269"/>
    </reaction>
</comment>
<proteinExistence type="inferred from homology"/>
<dbReference type="GO" id="GO:0005886">
    <property type="term" value="C:plasma membrane"/>
    <property type="evidence" value="ECO:0007669"/>
    <property type="project" value="UniProtKB-SubCell"/>
</dbReference>
<dbReference type="PANTHER" id="PTHR38686">
    <property type="entry name" value="APOLIPOPROTEIN N-ACYLTRANSFERASE"/>
    <property type="match status" value="1"/>
</dbReference>
<organism evidence="11 12">
    <name type="scientific">Methylotuvimicrobium buryatense</name>
    <name type="common">Methylomicrobium buryatense</name>
    <dbReference type="NCBI Taxonomy" id="95641"/>
    <lineage>
        <taxon>Bacteria</taxon>
        <taxon>Pseudomonadati</taxon>
        <taxon>Pseudomonadota</taxon>
        <taxon>Gammaproteobacteria</taxon>
        <taxon>Methylococcales</taxon>
        <taxon>Methylococcaceae</taxon>
        <taxon>Methylotuvimicrobium</taxon>
    </lineage>
</organism>
<feature type="transmembrane region" description="Helical" evidence="9">
    <location>
        <begin position="499"/>
        <end position="518"/>
    </location>
</feature>
<comment type="subcellular location">
    <subcellularLocation>
        <location evidence="1 9">Cell membrane</location>
        <topology evidence="1 9">Multi-pass membrane protein</topology>
    </subcellularLocation>
</comment>
<evidence type="ECO:0000256" key="5">
    <source>
        <dbReference type="ARBA" id="ARBA00022692"/>
    </source>
</evidence>
<comment type="function">
    <text evidence="9">Catalyzes the phospholipid dependent N-acylation of the N-terminal cysteine of apolipoprotein, the last step in lipoprotein maturation.</text>
</comment>
<dbReference type="NCBIfam" id="TIGR00546">
    <property type="entry name" value="lnt"/>
    <property type="match status" value="1"/>
</dbReference>
<dbReference type="PROSITE" id="PS50263">
    <property type="entry name" value="CN_HYDROLASE"/>
    <property type="match status" value="1"/>
</dbReference>
<dbReference type="CDD" id="cd07571">
    <property type="entry name" value="ALP_N-acyl_transferase"/>
    <property type="match status" value="1"/>
</dbReference>
<dbReference type="InterPro" id="IPR004563">
    <property type="entry name" value="Apolipo_AcylTrfase"/>
</dbReference>
<feature type="transmembrane region" description="Helical" evidence="9">
    <location>
        <begin position="122"/>
        <end position="143"/>
    </location>
</feature>
<feature type="transmembrane region" description="Helical" evidence="9">
    <location>
        <begin position="191"/>
        <end position="214"/>
    </location>
</feature>
<name>A0A4P9UMK6_METBY</name>
<keyword evidence="4 9" id="KW-0808">Transferase</keyword>
<dbReference type="Pfam" id="PF00795">
    <property type="entry name" value="CN_hydrolase"/>
    <property type="match status" value="1"/>
</dbReference>
<dbReference type="GO" id="GO:0042158">
    <property type="term" value="P:lipoprotein biosynthetic process"/>
    <property type="evidence" value="ECO:0007669"/>
    <property type="project" value="UniProtKB-UniRule"/>
</dbReference>
<evidence type="ECO:0000256" key="9">
    <source>
        <dbReference type="HAMAP-Rule" id="MF_01148"/>
    </source>
</evidence>
<dbReference type="HAMAP" id="MF_01148">
    <property type="entry name" value="Lnt"/>
    <property type="match status" value="1"/>
</dbReference>
<gene>
    <name evidence="9 11" type="primary">lnt</name>
    <name evidence="11" type="ORF">EQU24_03525</name>
</gene>
<dbReference type="Pfam" id="PF20154">
    <property type="entry name" value="LNT_N"/>
    <property type="match status" value="1"/>
</dbReference>
<dbReference type="EMBL" id="CP035467">
    <property type="protein sequence ID" value="QCW81421.1"/>
    <property type="molecule type" value="Genomic_DNA"/>
</dbReference>
<dbReference type="EC" id="2.3.1.269" evidence="9"/>
<dbReference type="InterPro" id="IPR045378">
    <property type="entry name" value="LNT_N"/>
</dbReference>
<feature type="transmembrane region" description="Helical" evidence="9">
    <location>
        <begin position="12"/>
        <end position="45"/>
    </location>
</feature>
<dbReference type="AlphaFoldDB" id="A0A4P9UMK6"/>
<dbReference type="Gene3D" id="3.60.110.10">
    <property type="entry name" value="Carbon-nitrogen hydrolase"/>
    <property type="match status" value="1"/>
</dbReference>
<sequence>MKTAASSFKHQWLLPIASGVFIGTSYIPFPPWASLFCFVPLWLFWERQSSLKNVLLGGFLTTFIYTLIGFNWVTYTLHEFAQVNWFLAGIGMILFALFGHLFVPAAGLLWYFGVKYFRWPQWLSFAQMAVLTAICEFGLPMLFKWNFGYTWYGFGLPVYQWAEFVGFTGLSMITILLNWPLLVAWQKRRELSGLTILAGVIIVFIGLNVAGLGLKNRLPEPEASFNTLLVQANIGNTEKHAAAHGKGFQTEILKKYLTVTENGLESNPDVAVDFVLWSETSFPSLLGGQYNDSYYARVLSEYLRERQIGMITGAYAKDERSGLITNSLFALDRQGTVTEPHYSKTILLALGEYIPGEKKFPWLRDWFPMVGNFAEGPGPTVLLQLNDYKIGPQVCYESLFPDFSKGLSDIGAQFIVNATNDSWYGTWQEPYQHLYMTLARAVEFRRPVVRVTNTGISTVALASGKVLHRSPLNQEWSGLYTVPYQKNPASTFYQRHFELMPSLLTVIFVGLLITGFFSRREPTE</sequence>
<feature type="transmembrane region" description="Helical" evidence="9">
    <location>
        <begin position="158"/>
        <end position="179"/>
    </location>
</feature>
<dbReference type="InterPro" id="IPR003010">
    <property type="entry name" value="C-N_Hydrolase"/>
</dbReference>
<dbReference type="PANTHER" id="PTHR38686:SF1">
    <property type="entry name" value="APOLIPOPROTEIN N-ACYLTRANSFERASE"/>
    <property type="match status" value="1"/>
</dbReference>
<evidence type="ECO:0000256" key="6">
    <source>
        <dbReference type="ARBA" id="ARBA00022989"/>
    </source>
</evidence>
<evidence type="ECO:0000256" key="7">
    <source>
        <dbReference type="ARBA" id="ARBA00023136"/>
    </source>
</evidence>
<dbReference type="Proteomes" id="UP000305881">
    <property type="component" value="Chromosome"/>
</dbReference>
<evidence type="ECO:0000256" key="2">
    <source>
        <dbReference type="ARBA" id="ARBA00010065"/>
    </source>
</evidence>
<evidence type="ECO:0000259" key="10">
    <source>
        <dbReference type="PROSITE" id="PS50263"/>
    </source>
</evidence>
<protein>
    <recommendedName>
        <fullName evidence="9">Apolipoprotein N-acyltransferase</fullName>
        <shortName evidence="9">ALP N-acyltransferase</shortName>
        <ecNumber evidence="9">2.3.1.269</ecNumber>
    </recommendedName>
</protein>
<feature type="transmembrane region" description="Helical" evidence="9">
    <location>
        <begin position="54"/>
        <end position="73"/>
    </location>
</feature>
<dbReference type="RefSeq" id="WP_017840824.1">
    <property type="nucleotide sequence ID" value="NZ_CP035467.1"/>
</dbReference>
<reference evidence="12" key="1">
    <citation type="journal article" date="2019" name="J. Bacteriol.">
        <title>A Mutagenic Screen Identifies a TonB-Dependent Receptor Required for the Lanthanide Metal Switch in the Type I Methanotroph 'Methylotuvimicrobium buryatense' 5GB1C.</title>
        <authorList>
            <person name="Groom J.D."/>
            <person name="Ford S.M."/>
            <person name="Pesesky M.W."/>
            <person name="Lidstrom M.E."/>
        </authorList>
    </citation>
    <scope>NUCLEOTIDE SEQUENCE [LARGE SCALE GENOMIC DNA]</scope>
    <source>
        <strain evidence="12">5GB1C</strain>
    </source>
</reference>
<dbReference type="InterPro" id="IPR036526">
    <property type="entry name" value="C-N_Hydrolase_sf"/>
</dbReference>
<feature type="transmembrane region" description="Helical" evidence="9">
    <location>
        <begin position="85"/>
        <end position="110"/>
    </location>
</feature>
<evidence type="ECO:0000313" key="11">
    <source>
        <dbReference type="EMBL" id="QCW81421.1"/>
    </source>
</evidence>
<evidence type="ECO:0000256" key="4">
    <source>
        <dbReference type="ARBA" id="ARBA00022679"/>
    </source>
</evidence>
<evidence type="ECO:0000256" key="1">
    <source>
        <dbReference type="ARBA" id="ARBA00004651"/>
    </source>
</evidence>
<accession>A0A4P9UMK6</accession>
<keyword evidence="8 9" id="KW-0012">Acyltransferase</keyword>
<dbReference type="STRING" id="675511.GCA_000341735_02303"/>
<keyword evidence="7 9" id="KW-0472">Membrane</keyword>
<keyword evidence="6 9" id="KW-1133">Transmembrane helix</keyword>
<keyword evidence="3 9" id="KW-1003">Cell membrane</keyword>
<dbReference type="UniPathway" id="UPA00666"/>
<feature type="domain" description="CN hydrolase" evidence="10">
    <location>
        <begin position="230"/>
        <end position="486"/>
    </location>
</feature>
<dbReference type="SUPFAM" id="SSF56317">
    <property type="entry name" value="Carbon-nitrogen hydrolase"/>
    <property type="match status" value="1"/>
</dbReference>
<keyword evidence="5 9" id="KW-0812">Transmembrane</keyword>
<keyword evidence="12" id="KW-1185">Reference proteome</keyword>
<evidence type="ECO:0000256" key="8">
    <source>
        <dbReference type="ARBA" id="ARBA00023315"/>
    </source>
</evidence>
<comment type="pathway">
    <text evidence="9">Protein modification; lipoprotein biosynthesis (N-acyl transfer).</text>
</comment>
<evidence type="ECO:0000256" key="3">
    <source>
        <dbReference type="ARBA" id="ARBA00022475"/>
    </source>
</evidence>
<dbReference type="OrthoDB" id="9804277at2"/>